<sequence length="83" mass="9410">MPRYYFDFRDGDNLSFDDEGMELSSIASVQEEAARTLAEMARDAVRSSKCDGSNNRQMSVDVRNHAGLVLQVKFTFEVARYHG</sequence>
<protein>
    <recommendedName>
        <fullName evidence="1">DUF6894 domain-containing protein</fullName>
    </recommendedName>
</protein>
<evidence type="ECO:0000313" key="3">
    <source>
        <dbReference type="Proteomes" id="UP000050863"/>
    </source>
</evidence>
<dbReference type="InterPro" id="IPR054189">
    <property type="entry name" value="DUF6894"/>
</dbReference>
<gene>
    <name evidence="2" type="ORF">CQ12_15010</name>
</gene>
<evidence type="ECO:0000259" key="1">
    <source>
        <dbReference type="Pfam" id="PF21834"/>
    </source>
</evidence>
<proteinExistence type="predicted"/>
<dbReference type="Pfam" id="PF21834">
    <property type="entry name" value="DUF6894"/>
    <property type="match status" value="1"/>
</dbReference>
<evidence type="ECO:0000313" key="2">
    <source>
        <dbReference type="EMBL" id="KRR01980.1"/>
    </source>
</evidence>
<reference evidence="2 3" key="1">
    <citation type="submission" date="2014-03" db="EMBL/GenBank/DDBJ databases">
        <title>Bradyrhizobium valentinum sp. nov., isolated from effective nodules of Lupinus mariae-josephae, a lupine endemic of basic-lime soils in Eastern Spain.</title>
        <authorList>
            <person name="Duran D."/>
            <person name="Rey L."/>
            <person name="Navarro A."/>
            <person name="Busquets A."/>
            <person name="Imperial J."/>
            <person name="Ruiz-Argueso T."/>
        </authorList>
    </citation>
    <scope>NUCLEOTIDE SEQUENCE [LARGE SCALE GENOMIC DNA]</scope>
    <source>
        <strain evidence="2 3">PAC68</strain>
    </source>
</reference>
<accession>A0A0R3L1Z1</accession>
<feature type="domain" description="DUF6894" evidence="1">
    <location>
        <begin position="3"/>
        <end position="74"/>
    </location>
</feature>
<dbReference type="OrthoDB" id="7863142at2"/>
<comment type="caution">
    <text evidence="2">The sequence shown here is derived from an EMBL/GenBank/DDBJ whole genome shotgun (WGS) entry which is preliminary data.</text>
</comment>
<organism evidence="2 3">
    <name type="scientific">Bradyrhizobium jicamae</name>
    <dbReference type="NCBI Taxonomy" id="280332"/>
    <lineage>
        <taxon>Bacteria</taxon>
        <taxon>Pseudomonadati</taxon>
        <taxon>Pseudomonadota</taxon>
        <taxon>Alphaproteobacteria</taxon>
        <taxon>Hyphomicrobiales</taxon>
        <taxon>Nitrobacteraceae</taxon>
        <taxon>Bradyrhizobium</taxon>
    </lineage>
</organism>
<dbReference type="AlphaFoldDB" id="A0A0R3L1Z1"/>
<dbReference type="Proteomes" id="UP000050863">
    <property type="component" value="Unassembled WGS sequence"/>
</dbReference>
<dbReference type="EMBL" id="LLXZ01000160">
    <property type="protein sequence ID" value="KRR01980.1"/>
    <property type="molecule type" value="Genomic_DNA"/>
</dbReference>
<name>A0A0R3L1Z1_9BRAD</name>
<dbReference type="RefSeq" id="WP_057838226.1">
    <property type="nucleotide sequence ID" value="NZ_LLXZ01000160.1"/>
</dbReference>
<keyword evidence="3" id="KW-1185">Reference proteome</keyword>